<protein>
    <submittedName>
        <fullName evidence="1">Uncharacterized protein</fullName>
    </submittedName>
</protein>
<dbReference type="OrthoDB" id="10360341at2759"/>
<sequence>MSSSSGGRAPMLTDSGKKKIDILLSNLPGDEDWFRDESDVQALRERLTSARISREMRWCDIFIEYHNLLEELVDGSFENEARYLMIIIIATGVVAIESAPRRHTNEHNQLKEVVYSAIRRCFRKMGSVGKLDNKFIQRHLGRARDGTQLLKSLDCHPFFSRIYELPYLVPVMLSLFLSLSYKGSKDYIRQEILARASIPPQIWDSASISIPDLVNSNLKGKVR</sequence>
<dbReference type="Proteomes" id="UP000240493">
    <property type="component" value="Unassembled WGS sequence"/>
</dbReference>
<organism evidence="1 2">
    <name type="scientific">Trichoderma asperellum (strain ATCC 204424 / CBS 433.97 / NBRC 101777)</name>
    <dbReference type="NCBI Taxonomy" id="1042311"/>
    <lineage>
        <taxon>Eukaryota</taxon>
        <taxon>Fungi</taxon>
        <taxon>Dikarya</taxon>
        <taxon>Ascomycota</taxon>
        <taxon>Pezizomycotina</taxon>
        <taxon>Sordariomycetes</taxon>
        <taxon>Hypocreomycetidae</taxon>
        <taxon>Hypocreales</taxon>
        <taxon>Hypocreaceae</taxon>
        <taxon>Trichoderma</taxon>
    </lineage>
</organism>
<dbReference type="EMBL" id="KZ679287">
    <property type="protein sequence ID" value="PTB34921.1"/>
    <property type="molecule type" value="Genomic_DNA"/>
</dbReference>
<gene>
    <name evidence="1" type="ORF">M441DRAFT_356606</name>
</gene>
<keyword evidence="2" id="KW-1185">Reference proteome</keyword>
<reference evidence="1 2" key="1">
    <citation type="submission" date="2016-07" db="EMBL/GenBank/DDBJ databases">
        <title>Multiple horizontal gene transfer events from other fungi enriched the ability of initially mycotrophic Trichoderma (Ascomycota) to feed on dead plant biomass.</title>
        <authorList>
            <consortium name="DOE Joint Genome Institute"/>
            <person name="Aerts A."/>
            <person name="Atanasova L."/>
            <person name="Chenthamara K."/>
            <person name="Zhang J."/>
            <person name="Grujic M."/>
            <person name="Henrissat B."/>
            <person name="Kuo A."/>
            <person name="Salamov A."/>
            <person name="Lipzen A."/>
            <person name="Labutti K."/>
            <person name="Barry K."/>
            <person name="Miao Y."/>
            <person name="Rahimi M.J."/>
            <person name="Shen Q."/>
            <person name="Grigoriev I.V."/>
            <person name="Kubicek C.P."/>
            <person name="Druzhinina I.S."/>
        </authorList>
    </citation>
    <scope>NUCLEOTIDE SEQUENCE [LARGE SCALE GENOMIC DNA]</scope>
    <source>
        <strain evidence="1 2">CBS 433.97</strain>
    </source>
</reference>
<evidence type="ECO:0000313" key="2">
    <source>
        <dbReference type="Proteomes" id="UP000240493"/>
    </source>
</evidence>
<name>A0A2T3YQR9_TRIA4</name>
<accession>A0A2T3YQR9</accession>
<evidence type="ECO:0000313" key="1">
    <source>
        <dbReference type="EMBL" id="PTB34921.1"/>
    </source>
</evidence>
<proteinExistence type="predicted"/>
<dbReference type="AlphaFoldDB" id="A0A2T3YQR9"/>